<dbReference type="InterPro" id="IPR001878">
    <property type="entry name" value="Znf_CCHC"/>
</dbReference>
<reference evidence="3 4" key="1">
    <citation type="journal article" date="2024" name="bioRxiv">
        <title>A reference genome for Trichogramma kaykai: A tiny desert-dwelling parasitoid wasp with competing sex-ratio distorters.</title>
        <authorList>
            <person name="Culotta J."/>
            <person name="Lindsey A.R."/>
        </authorList>
    </citation>
    <scope>NUCLEOTIDE SEQUENCE [LARGE SCALE GENOMIC DNA]</scope>
    <source>
        <strain evidence="3 4">KSX58</strain>
    </source>
</reference>
<comment type="caution">
    <text evidence="3">The sequence shown here is derived from an EMBL/GenBank/DDBJ whole genome shotgun (WGS) entry which is preliminary data.</text>
</comment>
<evidence type="ECO:0000259" key="2">
    <source>
        <dbReference type="PROSITE" id="PS50158"/>
    </source>
</evidence>
<keyword evidence="4" id="KW-1185">Reference proteome</keyword>
<dbReference type="GO" id="GO:0008270">
    <property type="term" value="F:zinc ion binding"/>
    <property type="evidence" value="ECO:0007669"/>
    <property type="project" value="UniProtKB-KW"/>
</dbReference>
<keyword evidence="1" id="KW-0863">Zinc-finger</keyword>
<evidence type="ECO:0000313" key="4">
    <source>
        <dbReference type="Proteomes" id="UP001627154"/>
    </source>
</evidence>
<name>A0ABD2X3W3_9HYME</name>
<proteinExistence type="predicted"/>
<organism evidence="3 4">
    <name type="scientific">Trichogramma kaykai</name>
    <dbReference type="NCBI Taxonomy" id="54128"/>
    <lineage>
        <taxon>Eukaryota</taxon>
        <taxon>Metazoa</taxon>
        <taxon>Ecdysozoa</taxon>
        <taxon>Arthropoda</taxon>
        <taxon>Hexapoda</taxon>
        <taxon>Insecta</taxon>
        <taxon>Pterygota</taxon>
        <taxon>Neoptera</taxon>
        <taxon>Endopterygota</taxon>
        <taxon>Hymenoptera</taxon>
        <taxon>Apocrita</taxon>
        <taxon>Proctotrupomorpha</taxon>
        <taxon>Chalcidoidea</taxon>
        <taxon>Trichogrammatidae</taxon>
        <taxon>Trichogramma</taxon>
    </lineage>
</organism>
<dbReference type="Proteomes" id="UP001627154">
    <property type="component" value="Unassembled WGS sequence"/>
</dbReference>
<dbReference type="PROSITE" id="PS50158">
    <property type="entry name" value="ZF_CCHC"/>
    <property type="match status" value="1"/>
</dbReference>
<keyword evidence="1" id="KW-0479">Metal-binding</keyword>
<dbReference type="EMBL" id="JBJJXI010000055">
    <property type="protein sequence ID" value="KAL3399464.1"/>
    <property type="molecule type" value="Genomic_DNA"/>
</dbReference>
<evidence type="ECO:0000313" key="3">
    <source>
        <dbReference type="EMBL" id="KAL3399464.1"/>
    </source>
</evidence>
<accession>A0ABD2X3W3</accession>
<dbReference type="InterPro" id="IPR008916">
    <property type="entry name" value="Retrov_capsid_C"/>
</dbReference>
<keyword evidence="1" id="KW-0862">Zinc</keyword>
<evidence type="ECO:0000256" key="1">
    <source>
        <dbReference type="PROSITE-ProRule" id="PRU00047"/>
    </source>
</evidence>
<dbReference type="PANTHER" id="PTHR33198">
    <property type="entry name" value="ANK_REP_REGION DOMAIN-CONTAINING PROTEIN-RELATED"/>
    <property type="match status" value="1"/>
</dbReference>
<sequence>MGGLSLQEIFYNTPGAEVTGTELYKTALEKLDEYFTPKPSKVYERHLFRSIKQEADEKFEKFVVRLRHQAAKSEANAWEAVQRQLMNYDPNELSQTAVSVNRIETKDKRTNLKACTRCGSLKHQSDYEMCAARYKKCLKCGFLGHFRSQCRTKATKRKSDIPPYNDKRKQYKTKDQESVDYIFNINDDDEVIICNIGGVNTEMIIDSGSKCNILSDTAWENLKQNKVKVLCQTKTPNRTFMAYAG</sequence>
<dbReference type="Gene3D" id="1.10.1200.30">
    <property type="match status" value="1"/>
</dbReference>
<dbReference type="AlphaFoldDB" id="A0ABD2X3W3"/>
<feature type="domain" description="CCHC-type" evidence="2">
    <location>
        <begin position="136"/>
        <end position="151"/>
    </location>
</feature>
<gene>
    <name evidence="3" type="ORF">TKK_006748</name>
</gene>
<protein>
    <recommendedName>
        <fullName evidence="2">CCHC-type domain-containing protein</fullName>
    </recommendedName>
</protein>
<dbReference type="PANTHER" id="PTHR33198:SF21">
    <property type="entry name" value="RETROTRANSPOSON GAG DOMAIN-CONTAINING PROTEIN"/>
    <property type="match status" value="1"/>
</dbReference>